<feature type="region of interest" description="Disordered" evidence="8">
    <location>
        <begin position="1"/>
        <end position="23"/>
    </location>
</feature>
<feature type="transmembrane region" description="Helical" evidence="9">
    <location>
        <begin position="137"/>
        <end position="155"/>
    </location>
</feature>
<keyword evidence="3" id="KW-0328">Glycosyltransferase</keyword>
<evidence type="ECO:0000313" key="11">
    <source>
        <dbReference type="EMBL" id="GHO53245.1"/>
    </source>
</evidence>
<feature type="transmembrane region" description="Helical" evidence="9">
    <location>
        <begin position="294"/>
        <end position="315"/>
    </location>
</feature>
<evidence type="ECO:0000259" key="10">
    <source>
        <dbReference type="Pfam" id="PF13231"/>
    </source>
</evidence>
<feature type="transmembrane region" description="Helical" evidence="9">
    <location>
        <begin position="32"/>
        <end position="53"/>
    </location>
</feature>
<proteinExistence type="predicted"/>
<dbReference type="PANTHER" id="PTHR33908">
    <property type="entry name" value="MANNOSYLTRANSFERASE YKCB-RELATED"/>
    <property type="match status" value="1"/>
</dbReference>
<evidence type="ECO:0000256" key="6">
    <source>
        <dbReference type="ARBA" id="ARBA00022989"/>
    </source>
</evidence>
<evidence type="ECO:0000256" key="7">
    <source>
        <dbReference type="ARBA" id="ARBA00023136"/>
    </source>
</evidence>
<dbReference type="PANTHER" id="PTHR33908:SF11">
    <property type="entry name" value="MEMBRANE PROTEIN"/>
    <property type="match status" value="1"/>
</dbReference>
<keyword evidence="5 9" id="KW-0812">Transmembrane</keyword>
<keyword evidence="12" id="KW-1185">Reference proteome</keyword>
<name>A0ABQ3ULI8_9CHLR</name>
<gene>
    <name evidence="11" type="ORF">KSB_17200</name>
</gene>
<feature type="transmembrane region" description="Helical" evidence="9">
    <location>
        <begin position="396"/>
        <end position="414"/>
    </location>
</feature>
<feature type="transmembrane region" description="Helical" evidence="9">
    <location>
        <begin position="240"/>
        <end position="259"/>
    </location>
</feature>
<feature type="transmembrane region" description="Helical" evidence="9">
    <location>
        <begin position="205"/>
        <end position="228"/>
    </location>
</feature>
<evidence type="ECO:0000256" key="8">
    <source>
        <dbReference type="SAM" id="MobiDB-lite"/>
    </source>
</evidence>
<accession>A0ABQ3ULI8</accession>
<dbReference type="InterPro" id="IPR050297">
    <property type="entry name" value="LipidA_mod_glycosyltrf_83"/>
</dbReference>
<evidence type="ECO:0000313" key="12">
    <source>
        <dbReference type="Proteomes" id="UP000654345"/>
    </source>
</evidence>
<evidence type="ECO:0000256" key="2">
    <source>
        <dbReference type="ARBA" id="ARBA00022475"/>
    </source>
</evidence>
<feature type="transmembrane region" description="Helical" evidence="9">
    <location>
        <begin position="336"/>
        <end position="358"/>
    </location>
</feature>
<evidence type="ECO:0000256" key="3">
    <source>
        <dbReference type="ARBA" id="ARBA00022676"/>
    </source>
</evidence>
<comment type="caution">
    <text evidence="11">The sequence shown here is derived from an EMBL/GenBank/DDBJ whole genome shotgun (WGS) entry which is preliminary data.</text>
</comment>
<feature type="domain" description="Glycosyltransferase RgtA/B/C/D-like" evidence="10">
    <location>
        <begin position="108"/>
        <end position="257"/>
    </location>
</feature>
<feature type="transmembrane region" description="Helical" evidence="9">
    <location>
        <begin position="370"/>
        <end position="389"/>
    </location>
</feature>
<keyword evidence="7 9" id="KW-0472">Membrane</keyword>
<keyword evidence="6 9" id="KW-1133">Transmembrane helix</keyword>
<evidence type="ECO:0000256" key="4">
    <source>
        <dbReference type="ARBA" id="ARBA00022679"/>
    </source>
</evidence>
<evidence type="ECO:0000256" key="9">
    <source>
        <dbReference type="SAM" id="Phobius"/>
    </source>
</evidence>
<dbReference type="Pfam" id="PF13231">
    <property type="entry name" value="PMT_2"/>
    <property type="match status" value="1"/>
</dbReference>
<evidence type="ECO:0000256" key="1">
    <source>
        <dbReference type="ARBA" id="ARBA00004651"/>
    </source>
</evidence>
<feature type="transmembrane region" description="Helical" evidence="9">
    <location>
        <begin position="167"/>
        <end position="185"/>
    </location>
</feature>
<dbReference type="InterPro" id="IPR038731">
    <property type="entry name" value="RgtA/B/C-like"/>
</dbReference>
<protein>
    <recommendedName>
        <fullName evidence="10">Glycosyltransferase RgtA/B/C/D-like domain-containing protein</fullName>
    </recommendedName>
</protein>
<dbReference type="EMBL" id="BNJG01000001">
    <property type="protein sequence ID" value="GHO53245.1"/>
    <property type="molecule type" value="Genomic_DNA"/>
</dbReference>
<feature type="transmembrane region" description="Helical" evidence="9">
    <location>
        <begin position="114"/>
        <end position="131"/>
    </location>
</feature>
<evidence type="ECO:0000256" key="5">
    <source>
        <dbReference type="ARBA" id="ARBA00022692"/>
    </source>
</evidence>
<dbReference type="RefSeq" id="WP_201370095.1">
    <property type="nucleotide sequence ID" value="NZ_BNJG01000001.1"/>
</dbReference>
<keyword evidence="2" id="KW-1003">Cell membrane</keyword>
<comment type="subcellular location">
    <subcellularLocation>
        <location evidence="1">Cell membrane</location>
        <topology evidence="1">Multi-pass membrane protein</topology>
    </subcellularLocation>
</comment>
<reference evidence="11 12" key="1">
    <citation type="journal article" date="2021" name="Int. J. Syst. Evol. Microbiol.">
        <title>Reticulibacter mediterranei gen. nov., sp. nov., within the new family Reticulibacteraceae fam. nov., and Ktedonospora formicarum gen. nov., sp. nov., Ktedonobacter robiniae sp. nov., Dictyobacter formicarum sp. nov. and Dictyobacter arantiisoli sp. nov., belonging to the class Ktedonobacteria.</title>
        <authorList>
            <person name="Yabe S."/>
            <person name="Zheng Y."/>
            <person name="Wang C.M."/>
            <person name="Sakai Y."/>
            <person name="Abe K."/>
            <person name="Yokota A."/>
            <person name="Donadio S."/>
            <person name="Cavaletti L."/>
            <person name="Monciardini P."/>
        </authorList>
    </citation>
    <scope>NUCLEOTIDE SEQUENCE [LARGE SCALE GENOMIC DNA]</scope>
    <source>
        <strain evidence="11 12">SOSP1-30</strain>
    </source>
</reference>
<dbReference type="Proteomes" id="UP000654345">
    <property type="component" value="Unassembled WGS sequence"/>
</dbReference>
<sequence length="552" mass="62561">MQSFSKELPSSLEKQQNEDDVSTRRRSLPGRIIMESWLPGVLVVCVALGLNFYRLGDPSLWFDEILSVTRAIQPLPVVWKIIWTTQPNMALYYLLLHFWLDVTNALGFAPTETVVRLPSAICAALSALVVFQMGRRYLSLSVALLASGLYVINALQLTYAQETRSYGLQLLLLSLAWYALLNILTQEKLSWRWLVVYGLTATLSVYTQIFSLLVLLSQVVAVVCLLVLPTTWRERTRQRFRPLLFCGIVIGILMVPILLASRGNDKTGWIPIPDLGDALHVFTVISGDKRLYEVILLGLCLLSMIGALCVQSTWLRTPLLRLPAFASLDKQPRLRQFFPVIVVLACWFVIPFVLSYIISQGSTRLFIPRYLVTIVPPLMLLAGASCMLIPWRYLRVTLIVGALFVASWAVPLYYQSAEVEDWQTPTAWLQDHYQSGDGMVCYDNDQGCEVGIEYYLRAYPTGVTFPEDAPGAFPWVHYDTTNQLGDSESALDTTQLAAYMNQHKRLFFIVARLSNDDQVARVKATQQWLNSHYQYQDQVTTPTVTIYLYKVN</sequence>
<keyword evidence="4" id="KW-0808">Transferase</keyword>
<organism evidence="11 12">
    <name type="scientific">Ktedonobacter robiniae</name>
    <dbReference type="NCBI Taxonomy" id="2778365"/>
    <lineage>
        <taxon>Bacteria</taxon>
        <taxon>Bacillati</taxon>
        <taxon>Chloroflexota</taxon>
        <taxon>Ktedonobacteria</taxon>
        <taxon>Ktedonobacterales</taxon>
        <taxon>Ktedonobacteraceae</taxon>
        <taxon>Ktedonobacter</taxon>
    </lineage>
</organism>